<feature type="compositionally biased region" description="Gly residues" evidence="1">
    <location>
        <begin position="426"/>
        <end position="441"/>
    </location>
</feature>
<reference evidence="2" key="1">
    <citation type="journal article" date="2023" name="Mol. Phylogenet. Evol.">
        <title>Genome-scale phylogeny and comparative genomics of the fungal order Sordariales.</title>
        <authorList>
            <person name="Hensen N."/>
            <person name="Bonometti L."/>
            <person name="Westerberg I."/>
            <person name="Brannstrom I.O."/>
            <person name="Guillou S."/>
            <person name="Cros-Aarteil S."/>
            <person name="Calhoun S."/>
            <person name="Haridas S."/>
            <person name="Kuo A."/>
            <person name="Mondo S."/>
            <person name="Pangilinan J."/>
            <person name="Riley R."/>
            <person name="LaButti K."/>
            <person name="Andreopoulos B."/>
            <person name="Lipzen A."/>
            <person name="Chen C."/>
            <person name="Yan M."/>
            <person name="Daum C."/>
            <person name="Ng V."/>
            <person name="Clum A."/>
            <person name="Steindorff A."/>
            <person name="Ohm R.A."/>
            <person name="Martin F."/>
            <person name="Silar P."/>
            <person name="Natvig D.O."/>
            <person name="Lalanne C."/>
            <person name="Gautier V."/>
            <person name="Ament-Velasquez S.L."/>
            <person name="Kruys A."/>
            <person name="Hutchinson M.I."/>
            <person name="Powell A.J."/>
            <person name="Barry K."/>
            <person name="Miller A.N."/>
            <person name="Grigoriev I.V."/>
            <person name="Debuchy R."/>
            <person name="Gladieux P."/>
            <person name="Hiltunen Thoren M."/>
            <person name="Johannesson H."/>
        </authorList>
    </citation>
    <scope>NUCLEOTIDE SEQUENCE</scope>
    <source>
        <strain evidence="2">CBS 757.83</strain>
    </source>
</reference>
<comment type="caution">
    <text evidence="2">The sequence shown here is derived from an EMBL/GenBank/DDBJ whole genome shotgun (WGS) entry which is preliminary data.</text>
</comment>
<accession>A0AAN6PZB8</accession>
<dbReference type="Proteomes" id="UP001305647">
    <property type="component" value="Unassembled WGS sequence"/>
</dbReference>
<protein>
    <submittedName>
        <fullName evidence="2">Uncharacterized protein</fullName>
    </submittedName>
</protein>
<feature type="region of interest" description="Disordered" evidence="1">
    <location>
        <begin position="382"/>
        <end position="565"/>
    </location>
</feature>
<organism evidence="2 3">
    <name type="scientific">Parathielavia hyrcaniae</name>
    <dbReference type="NCBI Taxonomy" id="113614"/>
    <lineage>
        <taxon>Eukaryota</taxon>
        <taxon>Fungi</taxon>
        <taxon>Dikarya</taxon>
        <taxon>Ascomycota</taxon>
        <taxon>Pezizomycotina</taxon>
        <taxon>Sordariomycetes</taxon>
        <taxon>Sordariomycetidae</taxon>
        <taxon>Sordariales</taxon>
        <taxon>Chaetomiaceae</taxon>
        <taxon>Parathielavia</taxon>
    </lineage>
</organism>
<name>A0AAN6PZB8_9PEZI</name>
<feature type="compositionally biased region" description="Low complexity" evidence="1">
    <location>
        <begin position="325"/>
        <end position="343"/>
    </location>
</feature>
<gene>
    <name evidence="2" type="ORF">N658DRAFT_91187</name>
</gene>
<sequence>MANNSSASAFGTARPAGSVYNSRSIPSTAKAFQLFLRHRRRALRDSASSSEDSNTASFGKSLANPVSPLTSKNGILTSLPLRVKLSDSTSTLPLRSHLTSPVAVSKLAKLYRRSRNIQRAVSLFLLRRQLWRRSRRPTSRMDFIEQLRLIQSDEPSSDEESGLILTSATARRTRRPTLSLRDHPTPPSELPGQGKKRKRDPVPVDAPAQKPSLAAKKAKTQIPSPAASSHGPCNTSSKSAKFPTLDAEPTGGATSPKRRAPDSNKPPARPDFGSQQRPGLPTPAGTLSSSSTTSPSIPVPVPARARSSKPPPPSSPLSPSPSYPPSTTSSSSNGPNGTTTTIPKNRELFERRVYEMLTDPLGFDDCVRDSARPTPRHVVREFARYRSRQTQPPPPLVMSGALGPMPVPPPSEGAKVMVGAKVKVNGGSGAGGSAGAGGGSKGRSKILSGLAAANGSGGGSLLAREVQKRAHRQMVEDPVEGFRGEEKGKGKGKGRELEERDERGDIRELVNGSKQAEGGLGKTGKAKERAWLTNARQKATNNTGNDGGGAQKGGQHSMAKKYTKA</sequence>
<feature type="compositionally biased region" description="Low complexity" evidence="1">
    <location>
        <begin position="413"/>
        <end position="425"/>
    </location>
</feature>
<feature type="compositionally biased region" description="Polar residues" evidence="1">
    <location>
        <begin position="221"/>
        <end position="239"/>
    </location>
</feature>
<evidence type="ECO:0000313" key="2">
    <source>
        <dbReference type="EMBL" id="KAK4100623.1"/>
    </source>
</evidence>
<feature type="region of interest" description="Disordered" evidence="1">
    <location>
        <begin position="1"/>
        <end position="20"/>
    </location>
</feature>
<dbReference type="AlphaFoldDB" id="A0AAN6PZB8"/>
<proteinExistence type="predicted"/>
<feature type="compositionally biased region" description="Basic and acidic residues" evidence="1">
    <location>
        <begin position="480"/>
        <end position="508"/>
    </location>
</feature>
<reference evidence="2" key="2">
    <citation type="submission" date="2023-05" db="EMBL/GenBank/DDBJ databases">
        <authorList>
            <consortium name="Lawrence Berkeley National Laboratory"/>
            <person name="Steindorff A."/>
            <person name="Hensen N."/>
            <person name="Bonometti L."/>
            <person name="Westerberg I."/>
            <person name="Brannstrom I.O."/>
            <person name="Guillou S."/>
            <person name="Cros-Aarteil S."/>
            <person name="Calhoun S."/>
            <person name="Haridas S."/>
            <person name="Kuo A."/>
            <person name="Mondo S."/>
            <person name="Pangilinan J."/>
            <person name="Riley R."/>
            <person name="Labutti K."/>
            <person name="Andreopoulos B."/>
            <person name="Lipzen A."/>
            <person name="Chen C."/>
            <person name="Yanf M."/>
            <person name="Daum C."/>
            <person name="Ng V."/>
            <person name="Clum A."/>
            <person name="Ohm R."/>
            <person name="Martin F."/>
            <person name="Silar P."/>
            <person name="Natvig D."/>
            <person name="Lalanne C."/>
            <person name="Gautier V."/>
            <person name="Ament-Velasquez S.L."/>
            <person name="Kruys A."/>
            <person name="Hutchinson M.I."/>
            <person name="Powell A.J."/>
            <person name="Barry K."/>
            <person name="Miller A.N."/>
            <person name="Grigoriev I.V."/>
            <person name="Debuchy R."/>
            <person name="Gladieux P."/>
            <person name="Thoren M.H."/>
            <person name="Johannesson H."/>
        </authorList>
    </citation>
    <scope>NUCLEOTIDE SEQUENCE</scope>
    <source>
        <strain evidence="2">CBS 757.83</strain>
    </source>
</reference>
<feature type="compositionally biased region" description="Pro residues" evidence="1">
    <location>
        <begin position="309"/>
        <end position="324"/>
    </location>
</feature>
<feature type="region of interest" description="Disordered" evidence="1">
    <location>
        <begin position="155"/>
        <end position="347"/>
    </location>
</feature>
<evidence type="ECO:0000256" key="1">
    <source>
        <dbReference type="SAM" id="MobiDB-lite"/>
    </source>
</evidence>
<dbReference type="EMBL" id="MU863639">
    <property type="protein sequence ID" value="KAK4100623.1"/>
    <property type="molecule type" value="Genomic_DNA"/>
</dbReference>
<feature type="compositionally biased region" description="Low complexity" evidence="1">
    <location>
        <begin position="282"/>
        <end position="296"/>
    </location>
</feature>
<evidence type="ECO:0000313" key="3">
    <source>
        <dbReference type="Proteomes" id="UP001305647"/>
    </source>
</evidence>
<keyword evidence="3" id="KW-1185">Reference proteome</keyword>